<dbReference type="SUPFAM" id="SSF53335">
    <property type="entry name" value="S-adenosyl-L-methionine-dependent methyltransferases"/>
    <property type="match status" value="1"/>
</dbReference>
<dbReference type="AlphaFoldDB" id="A0A8E0WUG0"/>
<dbReference type="InterPro" id="IPR029063">
    <property type="entry name" value="SAM-dependent_MTases_sf"/>
</dbReference>
<comment type="similarity">
    <text evidence="6 7">Belongs to the class I-like SAM-binding methyltransferase superfamily. C5-methyltransferase family.</text>
</comment>
<dbReference type="InterPro" id="IPR018117">
    <property type="entry name" value="C5_DNA_meth_AS"/>
</dbReference>
<evidence type="ECO:0000256" key="5">
    <source>
        <dbReference type="ARBA" id="ARBA00047422"/>
    </source>
</evidence>
<sequence>MKPTFLEFFAGAGMARAGLGKGWRCLFANDIDLKKAATYDDNWGKGAMVPGDVKTVDMSHVIEQPDLVWASFPCQDLSLAGAGAGLKGDRSGTFWPFWKQISKLVDDGRAPTIVALENVAATLTSHRGRDFEALCLALVEKGYKVGARVVDAVQFVPQSRPRMFLIAIRADAEIPANLIETSGSLEGVDKQVATAFTLIKERAKAESKLQPVVDSWINWSLPAPKTKRPALDELIEHEPVGVQWHSDAETRTLLERMSELNKRKVEKAKASGKRMIGTAYRRTRVESGKKSVRTEVRFDGIAGCLRTPSGGSSRQIVIEVENGRVRSRLMTIREGARLMGMPEKYRLPAAYNEGYHLVGDGVCVAVVSYLARSLFEPIIRQNQDMADAA</sequence>
<dbReference type="PANTHER" id="PTHR46098">
    <property type="entry name" value="TRNA (CYTOSINE(38)-C(5))-METHYLTRANSFERASE"/>
    <property type="match status" value="1"/>
</dbReference>
<protein>
    <recommendedName>
        <fullName evidence="8">Cytosine-specific methyltransferase</fullName>
        <ecNumber evidence="8">2.1.1.37</ecNumber>
    </recommendedName>
</protein>
<evidence type="ECO:0000256" key="8">
    <source>
        <dbReference type="RuleBase" id="RU000417"/>
    </source>
</evidence>
<keyword evidence="3 6" id="KW-0949">S-adenosyl-L-methionine</keyword>
<keyword evidence="4" id="KW-0680">Restriction system</keyword>
<dbReference type="EC" id="2.1.1.37" evidence="8"/>
<dbReference type="PROSITE" id="PS51679">
    <property type="entry name" value="SAM_MT_C5"/>
    <property type="match status" value="1"/>
</dbReference>
<dbReference type="Gene3D" id="3.90.120.10">
    <property type="entry name" value="DNA Methylase, subunit A, domain 2"/>
    <property type="match status" value="1"/>
</dbReference>
<evidence type="ECO:0000256" key="6">
    <source>
        <dbReference type="PROSITE-ProRule" id="PRU01016"/>
    </source>
</evidence>
<keyword evidence="2 6" id="KW-0808">Transferase</keyword>
<evidence type="ECO:0000256" key="7">
    <source>
        <dbReference type="RuleBase" id="RU000416"/>
    </source>
</evidence>
<name>A0A8E0WUG0_9SPHN</name>
<keyword evidence="1 6" id="KW-0489">Methyltransferase</keyword>
<dbReference type="NCBIfam" id="TIGR00675">
    <property type="entry name" value="dcm"/>
    <property type="match status" value="1"/>
</dbReference>
<dbReference type="Proteomes" id="UP000028135">
    <property type="component" value="Unassembled WGS sequence"/>
</dbReference>
<dbReference type="REBASE" id="92461">
    <property type="entry name" value="M.SluF2ORF4260P"/>
</dbReference>
<organism evidence="9 10">
    <name type="scientific">Sphingobium indicum F2</name>
    <dbReference type="NCBI Taxonomy" id="1450518"/>
    <lineage>
        <taxon>Bacteria</taxon>
        <taxon>Pseudomonadati</taxon>
        <taxon>Pseudomonadota</taxon>
        <taxon>Alphaproteobacteria</taxon>
        <taxon>Sphingomonadales</taxon>
        <taxon>Sphingomonadaceae</taxon>
        <taxon>Sphingobium</taxon>
    </lineage>
</organism>
<feature type="active site" evidence="6">
    <location>
        <position position="74"/>
    </location>
</feature>
<dbReference type="Pfam" id="PF00145">
    <property type="entry name" value="DNA_methylase"/>
    <property type="match status" value="1"/>
</dbReference>
<proteinExistence type="inferred from homology"/>
<comment type="caution">
    <text evidence="9">The sequence shown here is derived from an EMBL/GenBank/DDBJ whole genome shotgun (WGS) entry which is preliminary data.</text>
</comment>
<evidence type="ECO:0000256" key="2">
    <source>
        <dbReference type="ARBA" id="ARBA00022679"/>
    </source>
</evidence>
<evidence type="ECO:0000313" key="9">
    <source>
        <dbReference type="EMBL" id="KER37631.1"/>
    </source>
</evidence>
<evidence type="ECO:0000313" key="10">
    <source>
        <dbReference type="Proteomes" id="UP000028135"/>
    </source>
</evidence>
<comment type="catalytic activity">
    <reaction evidence="5 8">
        <text>a 2'-deoxycytidine in DNA + S-adenosyl-L-methionine = a 5-methyl-2'-deoxycytidine in DNA + S-adenosyl-L-homocysteine + H(+)</text>
        <dbReference type="Rhea" id="RHEA:13681"/>
        <dbReference type="Rhea" id="RHEA-COMP:11369"/>
        <dbReference type="Rhea" id="RHEA-COMP:11370"/>
        <dbReference type="ChEBI" id="CHEBI:15378"/>
        <dbReference type="ChEBI" id="CHEBI:57856"/>
        <dbReference type="ChEBI" id="CHEBI:59789"/>
        <dbReference type="ChEBI" id="CHEBI:85452"/>
        <dbReference type="ChEBI" id="CHEBI:85454"/>
        <dbReference type="EC" id="2.1.1.37"/>
    </reaction>
</comment>
<evidence type="ECO:0000256" key="1">
    <source>
        <dbReference type="ARBA" id="ARBA00022603"/>
    </source>
</evidence>
<dbReference type="GO" id="GO:0032259">
    <property type="term" value="P:methylation"/>
    <property type="evidence" value="ECO:0007669"/>
    <property type="project" value="UniProtKB-KW"/>
</dbReference>
<dbReference type="GO" id="GO:0003886">
    <property type="term" value="F:DNA (cytosine-5-)-methyltransferase activity"/>
    <property type="evidence" value="ECO:0007669"/>
    <property type="project" value="UniProtKB-EC"/>
</dbReference>
<accession>A0A8E0WUG0</accession>
<dbReference type="InterPro" id="IPR050750">
    <property type="entry name" value="C5-MTase"/>
</dbReference>
<dbReference type="PROSITE" id="PS00094">
    <property type="entry name" value="C5_MTASE_1"/>
    <property type="match status" value="1"/>
</dbReference>
<evidence type="ECO:0000256" key="4">
    <source>
        <dbReference type="ARBA" id="ARBA00022747"/>
    </source>
</evidence>
<dbReference type="EMBL" id="JANF02000012">
    <property type="protein sequence ID" value="KER37631.1"/>
    <property type="molecule type" value="Genomic_DNA"/>
</dbReference>
<dbReference type="GO" id="GO:0009307">
    <property type="term" value="P:DNA restriction-modification system"/>
    <property type="evidence" value="ECO:0007669"/>
    <property type="project" value="UniProtKB-KW"/>
</dbReference>
<dbReference type="PRINTS" id="PR00105">
    <property type="entry name" value="C5METTRFRASE"/>
</dbReference>
<dbReference type="InterPro" id="IPR001525">
    <property type="entry name" value="C5_MeTfrase"/>
</dbReference>
<gene>
    <name evidence="9" type="ORF">AL00_04260</name>
</gene>
<dbReference type="Gene3D" id="3.40.50.150">
    <property type="entry name" value="Vaccinia Virus protein VP39"/>
    <property type="match status" value="1"/>
</dbReference>
<reference evidence="9 10" key="1">
    <citation type="submission" date="2014-05" db="EMBL/GenBank/DDBJ databases">
        <title>Genome Announcement of Sphingobium lucknowense F2.</title>
        <authorList>
            <person name="Lal R."/>
            <person name="Negi V."/>
            <person name="Lata P."/>
            <person name="Sangwan N."/>
            <person name="Gupta S.K."/>
            <person name="Rao D.L.N."/>
            <person name="Das S."/>
        </authorList>
    </citation>
    <scope>NUCLEOTIDE SEQUENCE [LARGE SCALE GENOMIC DNA]</scope>
    <source>
        <strain evidence="9 10">F2</strain>
    </source>
</reference>
<evidence type="ECO:0000256" key="3">
    <source>
        <dbReference type="ARBA" id="ARBA00022691"/>
    </source>
</evidence>
<dbReference type="PANTHER" id="PTHR46098:SF1">
    <property type="entry name" value="TRNA (CYTOSINE(38)-C(5))-METHYLTRANSFERASE"/>
    <property type="match status" value="1"/>
</dbReference>
<dbReference type="RefSeq" id="WP_020818298.1">
    <property type="nucleotide sequence ID" value="NZ_JANF02000012.1"/>
</dbReference>